<dbReference type="PANTHER" id="PTHR33737">
    <property type="entry name" value="OS05G0121800 PROTEIN"/>
    <property type="match status" value="1"/>
</dbReference>
<dbReference type="Proteomes" id="UP001055439">
    <property type="component" value="Chromosome 2"/>
</dbReference>
<protein>
    <submittedName>
        <fullName evidence="2">Uncharacterized protein</fullName>
    </submittedName>
</protein>
<evidence type="ECO:0000313" key="2">
    <source>
        <dbReference type="EMBL" id="URD86449.1"/>
    </source>
</evidence>
<dbReference type="InterPro" id="IPR045882">
    <property type="entry name" value="GPT1/2"/>
</dbReference>
<feature type="compositionally biased region" description="Basic and acidic residues" evidence="1">
    <location>
        <begin position="277"/>
        <end position="286"/>
    </location>
</feature>
<sequence>MERLPLIDVPSEDDRASSSSSCDVSVHQSTSGGHRSLLMVLSLLLFFPKCGPTRLGILKIECGRSQEKMSKQMEQALQLVEASEQKQSMTSKHYLRNSLDWDRDFLTSEGVLNNEELAIINSTFKKSEACSLPIITEDAKKTAELNSYLDNDLTLVRNSVDRNLKSPSDITRMRSTTSATNRSSSGLITNIASMRTSRTKTVGRSASNSTISSSSAVKLTSSTPSSSFDSAASGSFSSTHFAVKSAINSIEASSPSLSFESAGNGKVHSAGCSSCLRSEDHGDQSSKLHATKNTPDDEVTSKPSRGDHPRSSTNNNSATKCCRSPVKKPLTTQTSKQPSFLKATTGASKTDSTNKLKRDTIQHTTPATRNRALNSGSSQTRSTALIRNRKHISQSLEQLPKLAE</sequence>
<dbReference type="PANTHER" id="PTHR33737:SF2">
    <property type="entry name" value="OS12G0102700 PROTEIN"/>
    <property type="match status" value="1"/>
</dbReference>
<proteinExistence type="predicted"/>
<evidence type="ECO:0000256" key="1">
    <source>
        <dbReference type="SAM" id="MobiDB-lite"/>
    </source>
</evidence>
<gene>
    <name evidence="2" type="ORF">MUK42_28704</name>
</gene>
<feature type="region of interest" description="Disordered" evidence="1">
    <location>
        <begin position="1"/>
        <end position="30"/>
    </location>
</feature>
<feature type="compositionally biased region" description="Low complexity" evidence="1">
    <location>
        <begin position="205"/>
        <end position="231"/>
    </location>
</feature>
<feature type="compositionally biased region" description="Basic and acidic residues" evidence="1">
    <location>
        <begin position="352"/>
        <end position="361"/>
    </location>
</feature>
<dbReference type="AlphaFoldDB" id="A0A9E7EYI0"/>
<feature type="region of interest" description="Disordered" evidence="1">
    <location>
        <begin position="197"/>
        <end position="231"/>
    </location>
</feature>
<dbReference type="EMBL" id="CP097504">
    <property type="protein sequence ID" value="URD86449.1"/>
    <property type="molecule type" value="Genomic_DNA"/>
</dbReference>
<feature type="compositionally biased region" description="Low complexity" evidence="1">
    <location>
        <begin position="17"/>
        <end position="30"/>
    </location>
</feature>
<organism evidence="2 3">
    <name type="scientific">Musa troglodytarum</name>
    <name type="common">fe'i banana</name>
    <dbReference type="NCBI Taxonomy" id="320322"/>
    <lineage>
        <taxon>Eukaryota</taxon>
        <taxon>Viridiplantae</taxon>
        <taxon>Streptophyta</taxon>
        <taxon>Embryophyta</taxon>
        <taxon>Tracheophyta</taxon>
        <taxon>Spermatophyta</taxon>
        <taxon>Magnoliopsida</taxon>
        <taxon>Liliopsida</taxon>
        <taxon>Zingiberales</taxon>
        <taxon>Musaceae</taxon>
        <taxon>Musa</taxon>
    </lineage>
</organism>
<accession>A0A9E7EYI0</accession>
<keyword evidence="3" id="KW-1185">Reference proteome</keyword>
<dbReference type="OrthoDB" id="1931260at2759"/>
<feature type="region of interest" description="Disordered" evidence="1">
    <location>
        <begin position="270"/>
        <end position="404"/>
    </location>
</feature>
<reference evidence="2" key="1">
    <citation type="submission" date="2022-05" db="EMBL/GenBank/DDBJ databases">
        <title>The Musa troglodytarum L. genome provides insights into the mechanism of non-climacteric behaviour and enrichment of carotenoids.</title>
        <authorList>
            <person name="Wang J."/>
        </authorList>
    </citation>
    <scope>NUCLEOTIDE SEQUENCE</scope>
    <source>
        <tissue evidence="2">Leaf</tissue>
    </source>
</reference>
<name>A0A9E7EYI0_9LILI</name>
<feature type="compositionally biased region" description="Polar residues" evidence="1">
    <location>
        <begin position="362"/>
        <end position="385"/>
    </location>
</feature>
<evidence type="ECO:0000313" key="3">
    <source>
        <dbReference type="Proteomes" id="UP001055439"/>
    </source>
</evidence>
<dbReference type="GO" id="GO:0008017">
    <property type="term" value="F:microtubule binding"/>
    <property type="evidence" value="ECO:0007669"/>
    <property type="project" value="InterPro"/>
</dbReference>